<keyword evidence="2" id="KW-1185">Reference proteome</keyword>
<dbReference type="RefSeq" id="WP_188862247.1">
    <property type="nucleotide sequence ID" value="NZ_BMLT01000011.1"/>
</dbReference>
<dbReference type="InterPro" id="IPR053196">
    <property type="entry name" value="Lipoprotein_YbaY-like"/>
</dbReference>
<reference evidence="1 2" key="1">
    <citation type="journal article" date="2014" name="Int. J. Syst. Evol. Microbiol.">
        <title>Complete genome sequence of Corynebacterium casei LMG S-19264T (=DSM 44701T), isolated from a smear-ripened cheese.</title>
        <authorList>
            <consortium name="US DOE Joint Genome Institute (JGI-PGF)"/>
            <person name="Walter F."/>
            <person name="Albersmeier A."/>
            <person name="Kalinowski J."/>
            <person name="Ruckert C."/>
        </authorList>
    </citation>
    <scope>NUCLEOTIDE SEQUENCE [LARGE SCALE GENOMIC DNA]</scope>
    <source>
        <strain evidence="1 2">CGMCC 1.7286</strain>
    </source>
</reference>
<gene>
    <name evidence="1" type="ORF">GCM10011348_38480</name>
</gene>
<proteinExistence type="predicted"/>
<sequence length="261" mass="28103">MRLIGSKGICLAALVAALAGCSAGVRDGGGETLDGEVTYRERVMLPPGAEVRVRLEDVSRADAKAELIAEQMIEPKKQVPIAFSLLYDPAAIEPRHQYAVRAEIRAADNSLLWTTTQRYGVFGEGQPSDDLSLVLQQVRSAPQPAAVQAGGDPWAAATMRGVDFRGVGNEPGWSIEIDDGNSIQLVTGYGERTINTPAPAPRFEAGIVHYDVRTGAHEFKIEIEPVACRDSMSGEAFEAKVRVSLGGSRYQGCGRYLETTR</sequence>
<dbReference type="AlphaFoldDB" id="A0A917ZNM5"/>
<name>A0A917ZNM5_9GAMM</name>
<dbReference type="PROSITE" id="PS51257">
    <property type="entry name" value="PROKAR_LIPOPROTEIN"/>
    <property type="match status" value="1"/>
</dbReference>
<dbReference type="PANTHER" id="PTHR38013">
    <property type="entry name" value="GLYCOPROTEIN/POLYSACCHARIDE METABOLISM"/>
    <property type="match status" value="1"/>
</dbReference>
<evidence type="ECO:0008006" key="3">
    <source>
        <dbReference type="Google" id="ProtNLM"/>
    </source>
</evidence>
<dbReference type="PANTHER" id="PTHR38013:SF1">
    <property type="entry name" value="GLYCOPROTEIN_POLYSACCHARIDE METABOLISM"/>
    <property type="match status" value="1"/>
</dbReference>
<dbReference type="Pfam" id="PF09619">
    <property type="entry name" value="YscW"/>
    <property type="match status" value="1"/>
</dbReference>
<comment type="caution">
    <text evidence="1">The sequence shown here is derived from an EMBL/GenBank/DDBJ whole genome shotgun (WGS) entry which is preliminary data.</text>
</comment>
<dbReference type="InterPro" id="IPR039366">
    <property type="entry name" value="Pilotin"/>
</dbReference>
<evidence type="ECO:0000313" key="1">
    <source>
        <dbReference type="EMBL" id="GGO86785.1"/>
    </source>
</evidence>
<dbReference type="Proteomes" id="UP000599578">
    <property type="component" value="Unassembled WGS sequence"/>
</dbReference>
<protein>
    <recommendedName>
        <fullName evidence="3">Lipoprotein</fullName>
    </recommendedName>
</protein>
<accession>A0A917ZNM5</accession>
<evidence type="ECO:0000313" key="2">
    <source>
        <dbReference type="Proteomes" id="UP000599578"/>
    </source>
</evidence>
<organism evidence="1 2">
    <name type="scientific">Marinobacterium nitratireducens</name>
    <dbReference type="NCBI Taxonomy" id="518897"/>
    <lineage>
        <taxon>Bacteria</taxon>
        <taxon>Pseudomonadati</taxon>
        <taxon>Pseudomonadota</taxon>
        <taxon>Gammaproteobacteria</taxon>
        <taxon>Oceanospirillales</taxon>
        <taxon>Oceanospirillaceae</taxon>
        <taxon>Marinobacterium</taxon>
    </lineage>
</organism>
<dbReference type="EMBL" id="BMLT01000011">
    <property type="protein sequence ID" value="GGO86785.1"/>
    <property type="molecule type" value="Genomic_DNA"/>
</dbReference>